<gene>
    <name evidence="1" type="ORF">LCGC14_3010330</name>
</gene>
<accession>A0A0F8XL69</accession>
<dbReference type="AlphaFoldDB" id="A0A0F8XL69"/>
<protein>
    <submittedName>
        <fullName evidence="1">Uncharacterized protein</fullName>
    </submittedName>
</protein>
<comment type="caution">
    <text evidence="1">The sequence shown here is derived from an EMBL/GenBank/DDBJ whole genome shotgun (WGS) entry which is preliminary data.</text>
</comment>
<sequence length="64" mass="6966">MIQIEDLKARDVGRAVIYRSPGVDKAASGYISSWNYALVFVRYGAGPQAAATDPKDLEWAYGAD</sequence>
<evidence type="ECO:0000313" key="1">
    <source>
        <dbReference type="EMBL" id="KKK61840.1"/>
    </source>
</evidence>
<reference evidence="1" key="1">
    <citation type="journal article" date="2015" name="Nature">
        <title>Complex archaea that bridge the gap between prokaryotes and eukaryotes.</title>
        <authorList>
            <person name="Spang A."/>
            <person name="Saw J.H."/>
            <person name="Jorgensen S.L."/>
            <person name="Zaremba-Niedzwiedzka K."/>
            <person name="Martijn J."/>
            <person name="Lind A.E."/>
            <person name="van Eijk R."/>
            <person name="Schleper C."/>
            <person name="Guy L."/>
            <person name="Ettema T.J."/>
        </authorList>
    </citation>
    <scope>NUCLEOTIDE SEQUENCE</scope>
</reference>
<name>A0A0F8XL69_9ZZZZ</name>
<proteinExistence type="predicted"/>
<dbReference type="EMBL" id="LAZR01062290">
    <property type="protein sequence ID" value="KKK61840.1"/>
    <property type="molecule type" value="Genomic_DNA"/>
</dbReference>
<organism evidence="1">
    <name type="scientific">marine sediment metagenome</name>
    <dbReference type="NCBI Taxonomy" id="412755"/>
    <lineage>
        <taxon>unclassified sequences</taxon>
        <taxon>metagenomes</taxon>
        <taxon>ecological metagenomes</taxon>
    </lineage>
</organism>